<reference evidence="3 4" key="1">
    <citation type="journal article" date="2019" name="Int. J. Syst. Evol. Microbiol.">
        <title>Thermogemmatispora aurantia sp. nov. and Thermogemmatispora argillosa sp. nov., within the class Ktedonobacteria, and emended description of the genus Thermogemmatispora.</title>
        <authorList>
            <person name="Zheng Y."/>
            <person name="Wang C.M."/>
            <person name="Sakai Y."/>
            <person name="Abe K."/>
            <person name="Yokota A."/>
            <person name="Yabe S."/>
        </authorList>
    </citation>
    <scope>NUCLEOTIDE SEQUENCE [LARGE SCALE GENOMIC DNA]</scope>
    <source>
        <strain evidence="3 4">A1-2</strain>
    </source>
</reference>
<dbReference type="EMBL" id="BKZV01000002">
    <property type="protein sequence ID" value="GER82905.1"/>
    <property type="molecule type" value="Genomic_DNA"/>
</dbReference>
<keyword evidence="2" id="KW-0812">Transmembrane</keyword>
<evidence type="ECO:0000256" key="2">
    <source>
        <dbReference type="SAM" id="Phobius"/>
    </source>
</evidence>
<keyword evidence="2" id="KW-1133">Transmembrane helix</keyword>
<gene>
    <name evidence="3" type="ORF">KTAU_15420</name>
</gene>
<feature type="transmembrane region" description="Helical" evidence="2">
    <location>
        <begin position="159"/>
        <end position="182"/>
    </location>
</feature>
<keyword evidence="4" id="KW-1185">Reference proteome</keyword>
<evidence type="ECO:0000256" key="1">
    <source>
        <dbReference type="SAM" id="MobiDB-lite"/>
    </source>
</evidence>
<feature type="compositionally biased region" description="Low complexity" evidence="1">
    <location>
        <begin position="26"/>
        <end position="47"/>
    </location>
</feature>
<feature type="compositionally biased region" description="Acidic residues" evidence="1">
    <location>
        <begin position="208"/>
        <end position="218"/>
    </location>
</feature>
<feature type="compositionally biased region" description="Acidic residues" evidence="1">
    <location>
        <begin position="263"/>
        <end position="282"/>
    </location>
</feature>
<feature type="region of interest" description="Disordered" evidence="1">
    <location>
        <begin position="1"/>
        <end position="58"/>
    </location>
</feature>
<proteinExistence type="predicted"/>
<feature type="transmembrane region" description="Helical" evidence="2">
    <location>
        <begin position="428"/>
        <end position="455"/>
    </location>
</feature>
<feature type="region of interest" description="Disordered" evidence="1">
    <location>
        <begin position="240"/>
        <end position="290"/>
    </location>
</feature>
<dbReference type="Proteomes" id="UP000334820">
    <property type="component" value="Unassembled WGS sequence"/>
</dbReference>
<feature type="transmembrane region" description="Helical" evidence="2">
    <location>
        <begin position="475"/>
        <end position="495"/>
    </location>
</feature>
<name>A0A5J4K5U4_9CHLR</name>
<evidence type="ECO:0000313" key="3">
    <source>
        <dbReference type="EMBL" id="GER82905.1"/>
    </source>
</evidence>
<dbReference type="AlphaFoldDB" id="A0A5J4K5U4"/>
<feature type="transmembrane region" description="Helical" evidence="2">
    <location>
        <begin position="390"/>
        <end position="407"/>
    </location>
</feature>
<comment type="caution">
    <text evidence="3">The sequence shown here is derived from an EMBL/GenBank/DDBJ whole genome shotgun (WGS) entry which is preliminary data.</text>
</comment>
<feature type="transmembrane region" description="Helical" evidence="2">
    <location>
        <begin position="62"/>
        <end position="82"/>
    </location>
</feature>
<dbReference type="RefSeq" id="WP_151727740.1">
    <property type="nucleotide sequence ID" value="NZ_BKZV01000002.1"/>
</dbReference>
<evidence type="ECO:0000313" key="4">
    <source>
        <dbReference type="Proteomes" id="UP000334820"/>
    </source>
</evidence>
<protein>
    <submittedName>
        <fullName evidence="3">Uncharacterized protein</fullName>
    </submittedName>
</protein>
<organism evidence="3 4">
    <name type="scientific">Thermogemmatispora aurantia</name>
    <dbReference type="NCBI Taxonomy" id="2045279"/>
    <lineage>
        <taxon>Bacteria</taxon>
        <taxon>Bacillati</taxon>
        <taxon>Chloroflexota</taxon>
        <taxon>Ktedonobacteria</taxon>
        <taxon>Thermogemmatisporales</taxon>
        <taxon>Thermogemmatisporaceae</taxon>
        <taxon>Thermogemmatispora</taxon>
    </lineage>
</organism>
<sequence length="510" mass="53353">MQESEHSERTAAAPQAQEGAEEKPAASEPAEQQAGETAATATPETAPVEGKSQPRAKSGPDWLAVEVVTVVGLLFAIIARLNVQPSTALVPVAVLAAPGCGLLVTAIRKLRTLQRPGLLEAALAGAILALCHLGAALTYPSVLSTLLAQAELRLAFLSTWGLVALFALVLSVVGAALGHLAFGPLRPLPARSEAAAKVRQDQVFAQAEEGETSEEEEGGAGSGESALAVSLRTEEGAIEVPARETMSASSETAQAAARIVDGQDGEDEAEGEQAGEAEEAADAGETMADSRPTRRPLLSYAIAVLFLALLPTVVGYLFAAAYDAMFVLYQFAPGPFPTLRLLSALLPWQVPIHIDLSRPDAALIIFSLLWRIPLFLGNGTMFDVLALEPVVLNGAALALLLLTTYGQETTGTAAASGGEPALPGWPSYLLLAALLGLALVLAPDLWIFQGLAGLLQIPHADIALPLRTLRILDPLTFSLNLVTGPLLSLLLALALRWQYERAHASRTGRS</sequence>
<accession>A0A5J4K5U4</accession>
<feature type="transmembrane region" description="Helical" evidence="2">
    <location>
        <begin position="118"/>
        <end position="139"/>
    </location>
</feature>
<feature type="transmembrane region" description="Helical" evidence="2">
    <location>
        <begin position="88"/>
        <end position="106"/>
    </location>
</feature>
<feature type="region of interest" description="Disordered" evidence="1">
    <location>
        <begin position="205"/>
        <end position="226"/>
    </location>
</feature>
<keyword evidence="2" id="KW-0472">Membrane</keyword>
<feature type="transmembrane region" description="Helical" evidence="2">
    <location>
        <begin position="297"/>
        <end position="322"/>
    </location>
</feature>